<organism evidence="3">
    <name type="scientific">uncultured spirochete</name>
    <dbReference type="NCBI Taxonomy" id="156406"/>
    <lineage>
        <taxon>Bacteria</taxon>
        <taxon>Pseudomonadati</taxon>
        <taxon>Spirochaetota</taxon>
        <taxon>Spirochaetia</taxon>
        <taxon>Spirochaetales</taxon>
        <taxon>environmental samples</taxon>
    </lineage>
</organism>
<reference evidence="3" key="1">
    <citation type="submission" date="2017-02" db="EMBL/GenBank/DDBJ databases">
        <authorList>
            <person name="Regsiter A."/>
            <person name="William W."/>
        </authorList>
    </citation>
    <scope>NUCLEOTIDE SEQUENCE</scope>
    <source>
        <strain evidence="3">Bib</strain>
    </source>
</reference>
<dbReference type="Gene3D" id="3.90.25.10">
    <property type="entry name" value="UDP-galactose 4-epimerase, domain 1"/>
    <property type="match status" value="1"/>
</dbReference>
<evidence type="ECO:0000259" key="2">
    <source>
        <dbReference type="Pfam" id="PF01370"/>
    </source>
</evidence>
<dbReference type="EMBL" id="FWDM01000010">
    <property type="protein sequence ID" value="SLM11123.1"/>
    <property type="molecule type" value="Genomic_DNA"/>
</dbReference>
<gene>
    <name evidence="3" type="ORF">SPIROBIBN47_180005</name>
</gene>
<proteinExistence type="inferred from homology"/>
<accession>A0A3P3XGT9</accession>
<dbReference type="AlphaFoldDB" id="A0A3P3XGT9"/>
<dbReference type="InterPro" id="IPR036291">
    <property type="entry name" value="NAD(P)-bd_dom_sf"/>
</dbReference>
<dbReference type="InterPro" id="IPR001509">
    <property type="entry name" value="Epimerase_deHydtase"/>
</dbReference>
<evidence type="ECO:0000313" key="3">
    <source>
        <dbReference type="EMBL" id="SLM11123.1"/>
    </source>
</evidence>
<comment type="similarity">
    <text evidence="1">Belongs to the NAD(P)-dependent epimerase/dehydratase family.</text>
</comment>
<feature type="domain" description="NAD-dependent epimerase/dehydratase" evidence="2">
    <location>
        <begin position="5"/>
        <end position="236"/>
    </location>
</feature>
<evidence type="ECO:0000256" key="1">
    <source>
        <dbReference type="ARBA" id="ARBA00007637"/>
    </source>
</evidence>
<protein>
    <submittedName>
        <fullName evidence="3">NAD-dependent epimerase/dehydratase</fullName>
    </submittedName>
</protein>
<dbReference type="SUPFAM" id="SSF51735">
    <property type="entry name" value="NAD(P)-binding Rossmann-fold domains"/>
    <property type="match status" value="1"/>
</dbReference>
<sequence length="309" mass="36372">MDKLLIVGGFGFIGKNLVEYLYEKYNIVIIDKKIDKEFFIKFKKELKFYQYDFITEEMFKLHKIIEKENPNYIINLISIVTTERNLEIFEEMIKINLNVLLKLFNCSKKLSSLKLFIQFGSGEEYGNILPPFKETDRENPNSPYALAKQLTTNSSIMLNKNYDFPIVVVRPGNLFGKYQNANKFIPYTISQLLKNEEINITLGEQKRDFIYTLDFSRGIELLMENYKYFIGEIVNLSSGKSISLKEIVLFSKEYIKSNSKINFGAISYRENEIKNFLLDISKFEKGVKQKFEIDIMQRIKEYIDYLKGD</sequence>
<name>A0A3P3XGT9_9SPIR</name>
<dbReference type="Pfam" id="PF01370">
    <property type="entry name" value="Epimerase"/>
    <property type="match status" value="1"/>
</dbReference>
<dbReference type="Gene3D" id="3.40.50.720">
    <property type="entry name" value="NAD(P)-binding Rossmann-like Domain"/>
    <property type="match status" value="1"/>
</dbReference>
<dbReference type="PANTHER" id="PTHR43000">
    <property type="entry name" value="DTDP-D-GLUCOSE 4,6-DEHYDRATASE-RELATED"/>
    <property type="match status" value="1"/>
</dbReference>